<organism evidence="1 2">
    <name type="scientific">Theileria equi strain WA</name>
    <dbReference type="NCBI Taxonomy" id="1537102"/>
    <lineage>
        <taxon>Eukaryota</taxon>
        <taxon>Sar</taxon>
        <taxon>Alveolata</taxon>
        <taxon>Apicomplexa</taxon>
        <taxon>Aconoidasida</taxon>
        <taxon>Piroplasmida</taxon>
        <taxon>Theileriidae</taxon>
        <taxon>Theileria</taxon>
    </lineage>
</organism>
<sequence>MNIKIDISARKNYYLMLENDINAVVIVRKYDFGTHYLRYSHELSLEDCCISKLVHGNIEQFLQEYNIKNVRELSAYYWKEDYKLRKPLVITVTGQTNNSVTFKRKKGSCSWTNSPESISVNILNEQNTLINGIIHLDISKGSSDEHITTNCKSKDIQVDYNISTYILDLAPSIITYNGKMINIFPLHIDNIVKLSVYSLSGDNRDDKLLINVVQKNKCKGSDYSFWFENSGQGERNTQWRYLKGEDAPYNVITLKTKLRILNDKIKAPGVTA</sequence>
<proteinExistence type="predicted"/>
<name>L0B2C7_THEEQ</name>
<gene>
    <name evidence="1" type="ORF">BEWA_006880</name>
</gene>
<dbReference type="RefSeq" id="XP_004830945.1">
    <property type="nucleotide sequence ID" value="XM_004830888.1"/>
</dbReference>
<dbReference type="Proteomes" id="UP000031512">
    <property type="component" value="Chromosome 3"/>
</dbReference>
<evidence type="ECO:0000313" key="1">
    <source>
        <dbReference type="EMBL" id="AFZ81279.1"/>
    </source>
</evidence>
<dbReference type="KEGG" id="beq:BEWA_006880"/>
<protein>
    <submittedName>
        <fullName evidence="1">Uncharacterized protein</fullName>
    </submittedName>
</protein>
<dbReference type="AlphaFoldDB" id="L0B2C7"/>
<dbReference type="GeneID" id="15805327"/>
<reference evidence="1 2" key="1">
    <citation type="journal article" date="2012" name="BMC Genomics">
        <title>Comparative genomic analysis and phylogenetic position of Theileria equi.</title>
        <authorList>
            <person name="Kappmeyer L.S."/>
            <person name="Thiagarajan M."/>
            <person name="Herndon D.R."/>
            <person name="Ramsay J.D."/>
            <person name="Caler E."/>
            <person name="Djikeng A."/>
            <person name="Gillespie J.J."/>
            <person name="Lau A.O."/>
            <person name="Roalson E.H."/>
            <person name="Silva J.C."/>
            <person name="Silva M.G."/>
            <person name="Suarez C.E."/>
            <person name="Ueti M.W."/>
            <person name="Nene V.M."/>
            <person name="Mealey R.H."/>
            <person name="Knowles D.P."/>
            <person name="Brayton K.A."/>
        </authorList>
    </citation>
    <scope>NUCLEOTIDE SEQUENCE [LARGE SCALE GENOMIC DNA]</scope>
    <source>
        <strain evidence="1 2">WA</strain>
    </source>
</reference>
<dbReference type="EMBL" id="CP001670">
    <property type="protein sequence ID" value="AFZ81279.1"/>
    <property type="molecule type" value="Genomic_DNA"/>
</dbReference>
<evidence type="ECO:0000313" key="2">
    <source>
        <dbReference type="Proteomes" id="UP000031512"/>
    </source>
</evidence>
<dbReference type="VEuPathDB" id="PiroplasmaDB:BEWA_006880"/>
<accession>L0B2C7</accession>
<keyword evidence="2" id="KW-1185">Reference proteome</keyword>